<dbReference type="InterPro" id="IPR025557">
    <property type="entry name" value="DUF4282"/>
</dbReference>
<keyword evidence="1" id="KW-0812">Transmembrane</keyword>
<accession>A0ABP6QNW2</accession>
<feature type="transmembrane region" description="Helical" evidence="1">
    <location>
        <begin position="39"/>
        <end position="58"/>
    </location>
</feature>
<organism evidence="2 3">
    <name type="scientific">Actinocorallia longicatena</name>
    <dbReference type="NCBI Taxonomy" id="111803"/>
    <lineage>
        <taxon>Bacteria</taxon>
        <taxon>Bacillati</taxon>
        <taxon>Actinomycetota</taxon>
        <taxon>Actinomycetes</taxon>
        <taxon>Streptosporangiales</taxon>
        <taxon>Thermomonosporaceae</taxon>
        <taxon>Actinocorallia</taxon>
    </lineage>
</organism>
<dbReference type="EMBL" id="BAAAUV010000029">
    <property type="protein sequence ID" value="GAA3235936.1"/>
    <property type="molecule type" value="Genomic_DNA"/>
</dbReference>
<dbReference type="Pfam" id="PF14110">
    <property type="entry name" value="DUF4282"/>
    <property type="match status" value="1"/>
</dbReference>
<name>A0ABP6QNW2_9ACTN</name>
<feature type="transmembrane region" description="Helical" evidence="1">
    <location>
        <begin position="64"/>
        <end position="88"/>
    </location>
</feature>
<comment type="caution">
    <text evidence="2">The sequence shown here is derived from an EMBL/GenBank/DDBJ whole genome shotgun (WGS) entry which is preliminary data.</text>
</comment>
<keyword evidence="1" id="KW-0472">Membrane</keyword>
<dbReference type="RefSeq" id="WP_344837142.1">
    <property type="nucleotide sequence ID" value="NZ_BAAAUV010000029.1"/>
</dbReference>
<protein>
    <recommendedName>
        <fullName evidence="4">DUF4282 domain-containing protein</fullName>
    </recommendedName>
</protein>
<gene>
    <name evidence="2" type="ORF">GCM10010468_69930</name>
</gene>
<proteinExistence type="predicted"/>
<dbReference type="Proteomes" id="UP001501237">
    <property type="component" value="Unassembled WGS sequence"/>
</dbReference>
<keyword evidence="1" id="KW-1133">Transmembrane helix</keyword>
<evidence type="ECO:0000313" key="2">
    <source>
        <dbReference type="EMBL" id="GAA3235936.1"/>
    </source>
</evidence>
<sequence>MKKAASGHYSPEAVRSALADPGFDYFLTPHLVKLLYRGYQLLSGCVSLAFLYLLWAFSWLLGNVLLWIAIALTPCAWIGSVLVVRVILESLLTGFSINYHLADLRKIADETRRSSRPWLN</sequence>
<reference evidence="3" key="1">
    <citation type="journal article" date="2019" name="Int. J. Syst. Evol. Microbiol.">
        <title>The Global Catalogue of Microorganisms (GCM) 10K type strain sequencing project: providing services to taxonomists for standard genome sequencing and annotation.</title>
        <authorList>
            <consortium name="The Broad Institute Genomics Platform"/>
            <consortium name="The Broad Institute Genome Sequencing Center for Infectious Disease"/>
            <person name="Wu L."/>
            <person name="Ma J."/>
        </authorList>
    </citation>
    <scope>NUCLEOTIDE SEQUENCE [LARGE SCALE GENOMIC DNA]</scope>
    <source>
        <strain evidence="3">JCM 9377</strain>
    </source>
</reference>
<evidence type="ECO:0000313" key="3">
    <source>
        <dbReference type="Proteomes" id="UP001501237"/>
    </source>
</evidence>
<keyword evidence="3" id="KW-1185">Reference proteome</keyword>
<evidence type="ECO:0008006" key="4">
    <source>
        <dbReference type="Google" id="ProtNLM"/>
    </source>
</evidence>
<evidence type="ECO:0000256" key="1">
    <source>
        <dbReference type="SAM" id="Phobius"/>
    </source>
</evidence>